<evidence type="ECO:0000256" key="6">
    <source>
        <dbReference type="ARBA" id="ARBA00023136"/>
    </source>
</evidence>
<evidence type="ECO:0000313" key="9">
    <source>
        <dbReference type="EMBL" id="MVX66061.1"/>
    </source>
</evidence>
<accession>A0A964RQM8</accession>
<name>A0A964RQM8_9CLOT</name>
<protein>
    <submittedName>
        <fullName evidence="9">DedA family protein</fullName>
    </submittedName>
</protein>
<evidence type="ECO:0000313" key="10">
    <source>
        <dbReference type="Proteomes" id="UP000656077"/>
    </source>
</evidence>
<gene>
    <name evidence="9" type="ORF">GKZ28_20490</name>
</gene>
<dbReference type="AlphaFoldDB" id="A0A964RQM8"/>
<dbReference type="RefSeq" id="WP_160360693.1">
    <property type="nucleotide sequence ID" value="NZ_WSRQ01000045.1"/>
</dbReference>
<dbReference type="Pfam" id="PF09335">
    <property type="entry name" value="VTT_dom"/>
    <property type="match status" value="1"/>
</dbReference>
<sequence length="212" mass="24014">MEIINSLTDYIMYIISEIGYIAVVIITAMEYACFPAMPSEVILPAIGILAAKGEITYFGALISSVLGGLIGSLLCYYVGYYGGGVLIEKIILKFPKTKRSIEIINIWFEKHGKLAIFFTRLIPLTRTYISIISGTAKYNKKTFILFSVMGIIIWNAILVSLGYFIGHNWSYIHLIMKQYSIFAAIIIFIIILLLMYRKLVNRKQNDKSKNLI</sequence>
<comment type="similarity">
    <text evidence="2">Belongs to the DedA family.</text>
</comment>
<feature type="transmembrane region" description="Helical" evidence="7">
    <location>
        <begin position="12"/>
        <end position="34"/>
    </location>
</feature>
<dbReference type="InterPro" id="IPR051311">
    <property type="entry name" value="DedA_domain"/>
</dbReference>
<comment type="subcellular location">
    <subcellularLocation>
        <location evidence="1">Cell membrane</location>
        <topology evidence="1">Multi-pass membrane protein</topology>
    </subcellularLocation>
</comment>
<evidence type="ECO:0000256" key="5">
    <source>
        <dbReference type="ARBA" id="ARBA00022989"/>
    </source>
</evidence>
<evidence type="ECO:0000259" key="8">
    <source>
        <dbReference type="Pfam" id="PF09335"/>
    </source>
</evidence>
<evidence type="ECO:0000256" key="7">
    <source>
        <dbReference type="SAM" id="Phobius"/>
    </source>
</evidence>
<keyword evidence="3" id="KW-1003">Cell membrane</keyword>
<dbReference type="GO" id="GO:0005886">
    <property type="term" value="C:plasma membrane"/>
    <property type="evidence" value="ECO:0007669"/>
    <property type="project" value="UniProtKB-SubCell"/>
</dbReference>
<dbReference type="PANTHER" id="PTHR42709:SF6">
    <property type="entry name" value="UNDECAPRENYL PHOSPHATE TRANSPORTER A"/>
    <property type="match status" value="1"/>
</dbReference>
<proteinExistence type="inferred from homology"/>
<evidence type="ECO:0000256" key="1">
    <source>
        <dbReference type="ARBA" id="ARBA00004651"/>
    </source>
</evidence>
<feature type="transmembrane region" description="Helical" evidence="7">
    <location>
        <begin position="55"/>
        <end position="79"/>
    </location>
</feature>
<comment type="caution">
    <text evidence="9">The sequence shown here is derived from an EMBL/GenBank/DDBJ whole genome shotgun (WGS) entry which is preliminary data.</text>
</comment>
<feature type="transmembrane region" description="Helical" evidence="7">
    <location>
        <begin position="178"/>
        <end position="196"/>
    </location>
</feature>
<organism evidence="9 10">
    <name type="scientific">Clostridium chromiireducens</name>
    <dbReference type="NCBI Taxonomy" id="225345"/>
    <lineage>
        <taxon>Bacteria</taxon>
        <taxon>Bacillati</taxon>
        <taxon>Bacillota</taxon>
        <taxon>Clostridia</taxon>
        <taxon>Eubacteriales</taxon>
        <taxon>Clostridiaceae</taxon>
        <taxon>Clostridium</taxon>
    </lineage>
</organism>
<keyword evidence="5 7" id="KW-1133">Transmembrane helix</keyword>
<feature type="domain" description="VTT" evidence="8">
    <location>
        <begin position="38"/>
        <end position="163"/>
    </location>
</feature>
<keyword evidence="4 7" id="KW-0812">Transmembrane</keyword>
<dbReference type="EMBL" id="WSRQ01000045">
    <property type="protein sequence ID" value="MVX66061.1"/>
    <property type="molecule type" value="Genomic_DNA"/>
</dbReference>
<reference evidence="9" key="1">
    <citation type="submission" date="2019-12" db="EMBL/GenBank/DDBJ databases">
        <title>Microbes associate with the intestines of laboratory mice.</title>
        <authorList>
            <person name="Navarre W."/>
            <person name="Wong E."/>
        </authorList>
    </citation>
    <scope>NUCLEOTIDE SEQUENCE</scope>
    <source>
        <strain evidence="9">NM79_F5</strain>
    </source>
</reference>
<dbReference type="InterPro" id="IPR032816">
    <property type="entry name" value="VTT_dom"/>
</dbReference>
<dbReference type="PANTHER" id="PTHR42709">
    <property type="entry name" value="ALKALINE PHOSPHATASE LIKE PROTEIN"/>
    <property type="match status" value="1"/>
</dbReference>
<evidence type="ECO:0000256" key="3">
    <source>
        <dbReference type="ARBA" id="ARBA00022475"/>
    </source>
</evidence>
<feature type="transmembrane region" description="Helical" evidence="7">
    <location>
        <begin position="143"/>
        <end position="166"/>
    </location>
</feature>
<keyword evidence="6 7" id="KW-0472">Membrane</keyword>
<evidence type="ECO:0000256" key="2">
    <source>
        <dbReference type="ARBA" id="ARBA00010792"/>
    </source>
</evidence>
<dbReference type="Proteomes" id="UP000656077">
    <property type="component" value="Unassembled WGS sequence"/>
</dbReference>
<evidence type="ECO:0000256" key="4">
    <source>
        <dbReference type="ARBA" id="ARBA00022692"/>
    </source>
</evidence>